<dbReference type="KEGG" id="cyu:UCYN_07990"/>
<dbReference type="InterPro" id="IPR050154">
    <property type="entry name" value="UbiB_kinase"/>
</dbReference>
<keyword evidence="4" id="KW-0808">Transferase</keyword>
<dbReference type="GO" id="GO:0004672">
    <property type="term" value="F:protein kinase activity"/>
    <property type="evidence" value="ECO:0007669"/>
    <property type="project" value="InterPro"/>
</dbReference>
<keyword evidence="2" id="KW-0812">Transmembrane</keyword>
<accession>D3EPU1</accession>
<feature type="transmembrane region" description="Helical" evidence="2">
    <location>
        <begin position="544"/>
        <end position="564"/>
    </location>
</feature>
<comment type="similarity">
    <text evidence="1">Belongs to the protein kinase superfamily. ADCK protein kinase family.</text>
</comment>
<dbReference type="InterPro" id="IPR011009">
    <property type="entry name" value="Kinase-like_dom_sf"/>
</dbReference>
<dbReference type="InterPro" id="IPR000719">
    <property type="entry name" value="Prot_kinase_dom"/>
</dbReference>
<dbReference type="GO" id="GO:0046467">
    <property type="term" value="P:membrane lipid biosynthetic process"/>
    <property type="evidence" value="ECO:0007669"/>
    <property type="project" value="TreeGrafter"/>
</dbReference>
<dbReference type="PROSITE" id="PS50011">
    <property type="entry name" value="PROTEIN_KINASE_DOM"/>
    <property type="match status" value="1"/>
</dbReference>
<dbReference type="GO" id="GO:0016020">
    <property type="term" value="C:membrane"/>
    <property type="evidence" value="ECO:0007669"/>
    <property type="project" value="GOC"/>
</dbReference>
<dbReference type="PANTHER" id="PTHR10566">
    <property type="entry name" value="CHAPERONE-ACTIVITY OF BC1 COMPLEX CABC1 -RELATED"/>
    <property type="match status" value="1"/>
</dbReference>
<reference evidence="4 5" key="1">
    <citation type="journal article" date="2010" name="Nature">
        <title>Metabolic streamlining in an open-ocean nitrogen-fixing cyanobacterium.</title>
        <authorList>
            <person name="Tripp H.J."/>
            <person name="Bench S.R."/>
            <person name="Turk K.A."/>
            <person name="Foster R.A."/>
            <person name="Desany B.A."/>
            <person name="Niazi F."/>
            <person name="Affourtit J.P."/>
            <person name="Zehr J.P."/>
        </authorList>
    </citation>
    <scope>NUCLEOTIDE SEQUENCE [LARGE SCALE GENOMIC DNA]</scope>
    <source>
        <strain evidence="5">ALOHA</strain>
    </source>
</reference>
<dbReference type="HOGENOM" id="CLU_006533_0_3_3"/>
<keyword evidence="2" id="KW-0472">Membrane</keyword>
<dbReference type="OrthoDB" id="500486at2"/>
<evidence type="ECO:0000313" key="5">
    <source>
        <dbReference type="Proteomes" id="UP000001405"/>
    </source>
</evidence>
<gene>
    <name evidence="4" type="ordered locus">UCYN_07990</name>
</gene>
<evidence type="ECO:0000313" key="4">
    <source>
        <dbReference type="EMBL" id="ADB95491.1"/>
    </source>
</evidence>
<dbReference type="GO" id="GO:0005524">
    <property type="term" value="F:ATP binding"/>
    <property type="evidence" value="ECO:0007669"/>
    <property type="project" value="InterPro"/>
</dbReference>
<feature type="transmembrane region" description="Helical" evidence="2">
    <location>
        <begin position="518"/>
        <end position="538"/>
    </location>
</feature>
<keyword evidence="4" id="KW-0418">Kinase</keyword>
<dbReference type="Pfam" id="PF03109">
    <property type="entry name" value="ABC1"/>
    <property type="match status" value="1"/>
</dbReference>
<dbReference type="PANTHER" id="PTHR10566:SF113">
    <property type="entry name" value="PROTEIN ACTIVITY OF BC1 COMPLEX KINASE 7, CHLOROPLASTIC"/>
    <property type="match status" value="1"/>
</dbReference>
<dbReference type="EMBL" id="CP001842">
    <property type="protein sequence ID" value="ADB95491.1"/>
    <property type="molecule type" value="Genomic_DNA"/>
</dbReference>
<keyword evidence="2" id="KW-1133">Transmembrane helix</keyword>
<dbReference type="STRING" id="1453429.UCYN_07990"/>
<keyword evidence="5" id="KW-1185">Reference proteome</keyword>
<feature type="domain" description="Protein kinase" evidence="3">
    <location>
        <begin position="144"/>
        <end position="499"/>
    </location>
</feature>
<proteinExistence type="inferred from homology"/>
<dbReference type="SUPFAM" id="SSF56112">
    <property type="entry name" value="Protein kinase-like (PK-like)"/>
    <property type="match status" value="1"/>
</dbReference>
<organism evidence="5">
    <name type="scientific">Atelocyanobacterium thalassa (isolate ALOHA)</name>
    <dbReference type="NCBI Taxonomy" id="1453429"/>
    <lineage>
        <taxon>Bacteria</taxon>
        <taxon>Bacillati</taxon>
        <taxon>Cyanobacteriota</taxon>
        <taxon>Cyanophyceae</taxon>
        <taxon>Oscillatoriophycideae</taxon>
        <taxon>Chroococcales</taxon>
        <taxon>Aphanothecaceae</taxon>
        <taxon>Candidatus Atelocyanobacterium</taxon>
        <taxon>Candidatus Atelocyanobacterium thalassae</taxon>
    </lineage>
</organism>
<name>D3EPU1_ATETH</name>
<dbReference type="CDD" id="cd05121">
    <property type="entry name" value="ABC1_ADCK3-like"/>
    <property type="match status" value="1"/>
</dbReference>
<evidence type="ECO:0000256" key="2">
    <source>
        <dbReference type="SAM" id="Phobius"/>
    </source>
</evidence>
<sequence length="573" mass="66748">MSALPTKASSIHIKLSTKRKKYHWNSNNYSSNRRRLDIWLFFLSFMFKLWLNKKKISYRGGWTQEKLIKRKKILAIWIREKLLDLGPTFIKIGQLFSTRADLFSSEYVEELSKLQDEVPAFDYDEVKKIIENDLGKPLSQIFYYFDALPIAAASLGQVHKAILYSGEEVVVKVQRPGLTKLFTIDLAILKKITYYFQNHPSWGRGRDWIGIYNECYKILWLETEYLKEGRNADTFRRNFRNRNWVKVPRVYWRYTASRVLTLEYLPGIKINNYKELEALRLERKILARLNAEAYLYQILKDGFFHADPHPGNIAISKDGALIFYDFGMMGTIEPDLNKKLMNTFIAITQKNSDKIIFSLIELNILDPKVDIGPIRRSIQFMLDNFMNKSMQEQSISAIGDDLYEIAYNQSLRFPATFTFVIRAFSMLEGVGKGLDPDFDFMEIAKPFILDLINSSSQNTNNHLLNQFSSQMIELGNETLGLPNHINTTLKKLDQGDIKLEVRSAESNRILRQLKMIQIATIFGIFTSSLLICTTLLFINNYFNLALATILIALIPLWVVIRIVYRTKRFDKHF</sequence>
<dbReference type="RefSeq" id="WP_012954178.1">
    <property type="nucleotide sequence ID" value="NC_013771.1"/>
</dbReference>
<evidence type="ECO:0000256" key="1">
    <source>
        <dbReference type="ARBA" id="ARBA00009670"/>
    </source>
</evidence>
<dbReference type="GO" id="GO:1901031">
    <property type="term" value="P:regulation of response to reactive oxygen species"/>
    <property type="evidence" value="ECO:0007669"/>
    <property type="project" value="TreeGrafter"/>
</dbReference>
<dbReference type="InterPro" id="IPR004147">
    <property type="entry name" value="ABC1_dom"/>
</dbReference>
<dbReference type="Proteomes" id="UP000001405">
    <property type="component" value="Chromosome"/>
</dbReference>
<dbReference type="PATRIC" id="fig|713887.8.peg.747"/>
<evidence type="ECO:0000259" key="3">
    <source>
        <dbReference type="PROSITE" id="PS50011"/>
    </source>
</evidence>
<dbReference type="AlphaFoldDB" id="D3EPU1"/>
<protein>
    <submittedName>
        <fullName evidence="4">Predicted unusual protein kinase</fullName>
    </submittedName>
</protein>